<accession>A0A2P2PV01</accession>
<evidence type="ECO:0000256" key="1">
    <source>
        <dbReference type="SAM" id="Phobius"/>
    </source>
</evidence>
<evidence type="ECO:0000313" key="2">
    <source>
        <dbReference type="EMBL" id="MBX58550.1"/>
    </source>
</evidence>
<dbReference type="AlphaFoldDB" id="A0A2P2PV01"/>
<protein>
    <submittedName>
        <fullName evidence="2">Uncharacterized protein</fullName>
    </submittedName>
</protein>
<keyword evidence="1" id="KW-1133">Transmembrane helix</keyword>
<keyword evidence="1" id="KW-0812">Transmembrane</keyword>
<organism evidence="2">
    <name type="scientific">Rhizophora mucronata</name>
    <name type="common">Asiatic mangrove</name>
    <dbReference type="NCBI Taxonomy" id="61149"/>
    <lineage>
        <taxon>Eukaryota</taxon>
        <taxon>Viridiplantae</taxon>
        <taxon>Streptophyta</taxon>
        <taxon>Embryophyta</taxon>
        <taxon>Tracheophyta</taxon>
        <taxon>Spermatophyta</taxon>
        <taxon>Magnoliopsida</taxon>
        <taxon>eudicotyledons</taxon>
        <taxon>Gunneridae</taxon>
        <taxon>Pentapetalae</taxon>
        <taxon>rosids</taxon>
        <taxon>fabids</taxon>
        <taxon>Malpighiales</taxon>
        <taxon>Rhizophoraceae</taxon>
        <taxon>Rhizophora</taxon>
    </lineage>
</organism>
<feature type="transmembrane region" description="Helical" evidence="1">
    <location>
        <begin position="20"/>
        <end position="38"/>
    </location>
</feature>
<reference evidence="2" key="1">
    <citation type="submission" date="2018-02" db="EMBL/GenBank/DDBJ databases">
        <title>Rhizophora mucronata_Transcriptome.</title>
        <authorList>
            <person name="Meera S.P."/>
            <person name="Sreeshan A."/>
            <person name="Augustine A."/>
        </authorList>
    </citation>
    <scope>NUCLEOTIDE SEQUENCE</scope>
    <source>
        <tissue evidence="2">Leaf</tissue>
    </source>
</reference>
<proteinExistence type="predicted"/>
<sequence>MAEYFNARTKLESFVHHTGLSHSFLIGCIFICFHKSLYRMITVLVFKLCQFLLHSSSE</sequence>
<dbReference type="EMBL" id="GGEC01078066">
    <property type="protein sequence ID" value="MBX58550.1"/>
    <property type="molecule type" value="Transcribed_RNA"/>
</dbReference>
<keyword evidence="1" id="KW-0472">Membrane</keyword>
<name>A0A2P2PV01_RHIMU</name>